<protein>
    <submittedName>
        <fullName evidence="8">PLDc_N domain-containing protein</fullName>
    </submittedName>
</protein>
<feature type="domain" description="Cardiolipin synthase N-terminal" evidence="7">
    <location>
        <begin position="22"/>
        <end position="63"/>
    </location>
</feature>
<evidence type="ECO:0000313" key="8">
    <source>
        <dbReference type="EMBL" id="RHW38075.1"/>
    </source>
</evidence>
<evidence type="ECO:0000256" key="1">
    <source>
        <dbReference type="ARBA" id="ARBA00004651"/>
    </source>
</evidence>
<comment type="subcellular location">
    <subcellularLocation>
        <location evidence="1">Cell membrane</location>
        <topology evidence="1">Multi-pass membrane protein</topology>
    </subcellularLocation>
</comment>
<keyword evidence="2" id="KW-1003">Cell membrane</keyword>
<dbReference type="InterPro" id="IPR027379">
    <property type="entry name" value="CLS_N"/>
</dbReference>
<name>A0A417YS09_9BACI</name>
<dbReference type="Proteomes" id="UP000284416">
    <property type="component" value="Unassembled WGS sequence"/>
</dbReference>
<evidence type="ECO:0000259" key="7">
    <source>
        <dbReference type="Pfam" id="PF13396"/>
    </source>
</evidence>
<organism evidence="8 9">
    <name type="scientific">Neobacillus notoginsengisoli</name>
    <dbReference type="NCBI Taxonomy" id="1578198"/>
    <lineage>
        <taxon>Bacteria</taxon>
        <taxon>Bacillati</taxon>
        <taxon>Bacillota</taxon>
        <taxon>Bacilli</taxon>
        <taxon>Bacillales</taxon>
        <taxon>Bacillaceae</taxon>
        <taxon>Neobacillus</taxon>
    </lineage>
</organism>
<dbReference type="EMBL" id="QWEG01000009">
    <property type="protein sequence ID" value="RHW38075.1"/>
    <property type="molecule type" value="Genomic_DNA"/>
</dbReference>
<feature type="transmembrane region" description="Helical" evidence="6">
    <location>
        <begin position="6"/>
        <end position="30"/>
    </location>
</feature>
<evidence type="ECO:0000256" key="2">
    <source>
        <dbReference type="ARBA" id="ARBA00022475"/>
    </source>
</evidence>
<dbReference type="GO" id="GO:0005886">
    <property type="term" value="C:plasma membrane"/>
    <property type="evidence" value="ECO:0007669"/>
    <property type="project" value="UniProtKB-SubCell"/>
</dbReference>
<comment type="caution">
    <text evidence="8">The sequence shown here is derived from an EMBL/GenBank/DDBJ whole genome shotgun (WGS) entry which is preliminary data.</text>
</comment>
<evidence type="ECO:0000256" key="3">
    <source>
        <dbReference type="ARBA" id="ARBA00022692"/>
    </source>
</evidence>
<feature type="transmembrane region" description="Helical" evidence="6">
    <location>
        <begin position="42"/>
        <end position="61"/>
    </location>
</feature>
<evidence type="ECO:0000256" key="4">
    <source>
        <dbReference type="ARBA" id="ARBA00022989"/>
    </source>
</evidence>
<accession>A0A417YS09</accession>
<reference evidence="8 9" key="1">
    <citation type="journal article" date="2017" name="Int. J. Syst. Evol. Microbiol.">
        <title>Bacillus notoginsengisoli sp. nov., a novel bacterium isolated from the rhizosphere of Panax notoginseng.</title>
        <authorList>
            <person name="Zhang M.Y."/>
            <person name="Cheng J."/>
            <person name="Cai Y."/>
            <person name="Zhang T.Y."/>
            <person name="Wu Y.Y."/>
            <person name="Manikprabhu D."/>
            <person name="Li W.J."/>
            <person name="Zhang Y.X."/>
        </authorList>
    </citation>
    <scope>NUCLEOTIDE SEQUENCE [LARGE SCALE GENOMIC DNA]</scope>
    <source>
        <strain evidence="8 9">JCM 30743</strain>
    </source>
</reference>
<keyword evidence="4 6" id="KW-1133">Transmembrane helix</keyword>
<proteinExistence type="predicted"/>
<dbReference type="AlphaFoldDB" id="A0A417YS09"/>
<keyword evidence="9" id="KW-1185">Reference proteome</keyword>
<dbReference type="OrthoDB" id="3243324at2"/>
<evidence type="ECO:0000313" key="9">
    <source>
        <dbReference type="Proteomes" id="UP000284416"/>
    </source>
</evidence>
<dbReference type="RefSeq" id="WP_118921775.1">
    <property type="nucleotide sequence ID" value="NZ_QWEG01000009.1"/>
</dbReference>
<keyword evidence="3 6" id="KW-0812">Transmembrane</keyword>
<keyword evidence="5 6" id="KW-0472">Membrane</keyword>
<sequence>MEALEGISMGLLLPILIIQLLLLVVALVDLFRIEKTNGPKWAWALAILFASILGPVCYFIFGRRNE</sequence>
<dbReference type="Pfam" id="PF13396">
    <property type="entry name" value="PLDc_N"/>
    <property type="match status" value="1"/>
</dbReference>
<evidence type="ECO:0000256" key="6">
    <source>
        <dbReference type="SAM" id="Phobius"/>
    </source>
</evidence>
<gene>
    <name evidence="8" type="ORF">D1B31_14955</name>
</gene>
<evidence type="ECO:0000256" key="5">
    <source>
        <dbReference type="ARBA" id="ARBA00023136"/>
    </source>
</evidence>